<evidence type="ECO:0000259" key="6">
    <source>
        <dbReference type="Pfam" id="PF01743"/>
    </source>
</evidence>
<name>A0AA89AVT1_9ASTE</name>
<protein>
    <recommendedName>
        <fullName evidence="6">Poly A polymerase head domain-containing protein</fullName>
    </recommendedName>
</protein>
<feature type="domain" description="Poly A polymerase head" evidence="6">
    <location>
        <begin position="102"/>
        <end position="239"/>
    </location>
</feature>
<dbReference type="GO" id="GO:0003723">
    <property type="term" value="F:RNA binding"/>
    <property type="evidence" value="ECO:0007669"/>
    <property type="project" value="UniProtKB-KW"/>
</dbReference>
<evidence type="ECO:0000313" key="8">
    <source>
        <dbReference type="Proteomes" id="UP001188597"/>
    </source>
</evidence>
<keyword evidence="5" id="KW-0812">Transmembrane</keyword>
<proteinExistence type="inferred from homology"/>
<reference evidence="7" key="1">
    <citation type="submission" date="2022-12" db="EMBL/GenBank/DDBJ databases">
        <title>Draft genome assemblies for two species of Escallonia (Escalloniales).</title>
        <authorList>
            <person name="Chanderbali A."/>
            <person name="Dervinis C."/>
            <person name="Anghel I."/>
            <person name="Soltis D."/>
            <person name="Soltis P."/>
            <person name="Zapata F."/>
        </authorList>
    </citation>
    <scope>NUCLEOTIDE SEQUENCE</scope>
    <source>
        <strain evidence="7">UCBG64.0493</strain>
        <tissue evidence="7">Leaf</tissue>
    </source>
</reference>
<dbReference type="Gene3D" id="1.10.3090.10">
    <property type="entry name" value="cca-adding enzyme, domain 2"/>
    <property type="match status" value="1"/>
</dbReference>
<dbReference type="Proteomes" id="UP001188597">
    <property type="component" value="Unassembled WGS sequence"/>
</dbReference>
<keyword evidence="5" id="KW-0472">Membrane</keyword>
<dbReference type="InterPro" id="IPR002646">
    <property type="entry name" value="PolA_pol_head_dom"/>
</dbReference>
<dbReference type="Gene3D" id="3.30.460.10">
    <property type="entry name" value="Beta Polymerase, domain 2"/>
    <property type="match status" value="1"/>
</dbReference>
<feature type="transmembrane region" description="Helical" evidence="5">
    <location>
        <begin position="344"/>
        <end position="366"/>
    </location>
</feature>
<comment type="caution">
    <text evidence="7">The sequence shown here is derived from an EMBL/GenBank/DDBJ whole genome shotgun (WGS) entry which is preliminary data.</text>
</comment>
<dbReference type="PANTHER" id="PTHR13734">
    <property type="entry name" value="TRNA-NUCLEOTIDYLTRANSFERASE"/>
    <property type="match status" value="1"/>
</dbReference>
<dbReference type="GO" id="GO:0005739">
    <property type="term" value="C:mitochondrion"/>
    <property type="evidence" value="ECO:0007669"/>
    <property type="project" value="UniProtKB-ARBA"/>
</dbReference>
<keyword evidence="2 4" id="KW-0808">Transferase</keyword>
<dbReference type="GO" id="GO:0052927">
    <property type="term" value="F:CC tRNA cytidylyltransferase activity"/>
    <property type="evidence" value="ECO:0007669"/>
    <property type="project" value="TreeGrafter"/>
</dbReference>
<organism evidence="7 8">
    <name type="scientific">Escallonia herrerae</name>
    <dbReference type="NCBI Taxonomy" id="1293975"/>
    <lineage>
        <taxon>Eukaryota</taxon>
        <taxon>Viridiplantae</taxon>
        <taxon>Streptophyta</taxon>
        <taxon>Embryophyta</taxon>
        <taxon>Tracheophyta</taxon>
        <taxon>Spermatophyta</taxon>
        <taxon>Magnoliopsida</taxon>
        <taxon>eudicotyledons</taxon>
        <taxon>Gunneridae</taxon>
        <taxon>Pentapetalae</taxon>
        <taxon>asterids</taxon>
        <taxon>campanulids</taxon>
        <taxon>Escalloniales</taxon>
        <taxon>Escalloniaceae</taxon>
        <taxon>Escallonia</taxon>
    </lineage>
</organism>
<gene>
    <name evidence="7" type="ORF">RJ639_004235</name>
</gene>
<keyword evidence="5" id="KW-1133">Transmembrane helix</keyword>
<evidence type="ECO:0000256" key="5">
    <source>
        <dbReference type="SAM" id="Phobius"/>
    </source>
</evidence>
<dbReference type="CDD" id="cd05398">
    <property type="entry name" value="NT_ClassII-CCAase"/>
    <property type="match status" value="1"/>
</dbReference>
<dbReference type="GO" id="GO:0052929">
    <property type="term" value="F:ATP:3'-cytidine-cytidine-tRNA adenylyltransferase activity"/>
    <property type="evidence" value="ECO:0007669"/>
    <property type="project" value="TreeGrafter"/>
</dbReference>
<dbReference type="SUPFAM" id="SSF81301">
    <property type="entry name" value="Nucleotidyltransferase"/>
    <property type="match status" value="1"/>
</dbReference>
<accession>A0AA89AVT1</accession>
<dbReference type="Pfam" id="PF01743">
    <property type="entry name" value="PolyA_pol"/>
    <property type="match status" value="1"/>
</dbReference>
<keyword evidence="8" id="KW-1185">Reference proteome</keyword>
<evidence type="ECO:0000256" key="1">
    <source>
        <dbReference type="ARBA" id="ARBA00007265"/>
    </source>
</evidence>
<evidence type="ECO:0000256" key="4">
    <source>
        <dbReference type="RuleBase" id="RU003953"/>
    </source>
</evidence>
<comment type="similarity">
    <text evidence="1 4">Belongs to the tRNA nucleotidyltransferase/poly(A) polymerase family.</text>
</comment>
<dbReference type="PANTHER" id="PTHR13734:SF5">
    <property type="entry name" value="CCA TRNA NUCLEOTIDYLTRANSFERASE, MITOCHONDRIAL"/>
    <property type="match status" value="1"/>
</dbReference>
<evidence type="ECO:0000256" key="2">
    <source>
        <dbReference type="ARBA" id="ARBA00022679"/>
    </source>
</evidence>
<dbReference type="GO" id="GO:0001680">
    <property type="term" value="P:tRNA 3'-terminal CCA addition"/>
    <property type="evidence" value="ECO:0007669"/>
    <property type="project" value="TreeGrafter"/>
</dbReference>
<dbReference type="AlphaFoldDB" id="A0AA89AVT1"/>
<sequence length="622" mass="71099">MKFALNTTHHRRLFTSQVPCSFLLSNFSSKTILPALKFQNPIAPPPRALALYHRYRAMTTVTATSSPPAIHVKEKIDLNDKEKQIFGRLLQVLSHFNLRTQLRVAGGWVRDKLLGKECYDIDIALDNMLGKEFCEKVNEYLSSSGEETQGIGVIQCNPDQSKHLETARMRLFDIWIDFVNLRSEDYSENSRIPTMKFGTAEEDAYRRDLTINSLFYNINSNSVEDFTGRGIADLRSGRIVTPLPPKETFLDDPLRVLRAIRFGARFEFMLEEDCKKAAAGDDVKAAIADKISRERIGHEIDLMISGNQPVKAMTYISDLQLFSVVFTLPPNLEPPTSEGQDRSVFYLTEFCVGLCIFCSFLSFLCLAQIDAYSMLYDMLKMCVAYMNAAWRLEQLIGSCIFNDDHRRLLLYAALLLPYRKSVYRDHKAKKIPVVRYIFMSSLKLKSSDAETVINLHNAAEKFVSLIPLVLSNEDMQNAEVNWKRDIVDAPISSKLRIQAGLLLRDIKDFWRAALLLSTLLYPSELECPTQSAIEHFELDKRREIIMMIEKEVLTLGLEKVWEMKPLVNGKDIMSVLQLKTGGPLVREWQQKLLEWQLAHPSASAGECIDWMKQTHSKRAKTE</sequence>
<evidence type="ECO:0000256" key="3">
    <source>
        <dbReference type="ARBA" id="ARBA00022884"/>
    </source>
</evidence>
<dbReference type="SUPFAM" id="SSF81891">
    <property type="entry name" value="Poly A polymerase C-terminal region-like"/>
    <property type="match status" value="1"/>
</dbReference>
<evidence type="ECO:0000313" key="7">
    <source>
        <dbReference type="EMBL" id="KAK3018749.1"/>
    </source>
</evidence>
<dbReference type="FunFam" id="3.30.460.10:FF:000019">
    <property type="entry name" value="tRNA nucleotidyltransferase cca2"/>
    <property type="match status" value="1"/>
</dbReference>
<dbReference type="EMBL" id="JAVXUP010000919">
    <property type="protein sequence ID" value="KAK3018749.1"/>
    <property type="molecule type" value="Genomic_DNA"/>
</dbReference>
<dbReference type="InterPro" id="IPR043519">
    <property type="entry name" value="NT_sf"/>
</dbReference>
<keyword evidence="3 4" id="KW-0694">RNA-binding</keyword>